<dbReference type="EC" id="3.1.3.18" evidence="1"/>
<dbReference type="InterPro" id="IPR023214">
    <property type="entry name" value="HAD_sf"/>
</dbReference>
<gene>
    <name evidence="1" type="ORF">HNQ46_001904</name>
</gene>
<dbReference type="InterPro" id="IPR050155">
    <property type="entry name" value="HAD-like_hydrolase_sf"/>
</dbReference>
<dbReference type="GO" id="GO:0008967">
    <property type="term" value="F:phosphoglycolate phosphatase activity"/>
    <property type="evidence" value="ECO:0007669"/>
    <property type="project" value="UniProtKB-EC"/>
</dbReference>
<dbReference type="InterPro" id="IPR036412">
    <property type="entry name" value="HAD-like_sf"/>
</dbReference>
<keyword evidence="1" id="KW-0378">Hydrolase</keyword>
<dbReference type="AlphaFoldDB" id="A0A7W9W2V6"/>
<sequence length="214" mass="24768">MKKKYQNIFLDLDGTIMDSGSGIMKSVQYALDHFSLPNEPEEKLRRFVGPSLQDSFMRFYGFSEEKAKEAISYYREYYPEKGMYDAFLYPGMEECMKKMHEGRKKLVLLTSKPLFFATQIIAHFGLSPYFFLEIGTELKEQHSDKSFLMEQAIEKGCFQREDCLMVGDTVYDIQGAKDAGIDSVAALYGYGERKEIETANYFIEKPLDLLKIVF</sequence>
<dbReference type="GO" id="GO:0005829">
    <property type="term" value="C:cytosol"/>
    <property type="evidence" value="ECO:0007669"/>
    <property type="project" value="TreeGrafter"/>
</dbReference>
<comment type="caution">
    <text evidence="1">The sequence shown here is derived from an EMBL/GenBank/DDBJ whole genome shotgun (WGS) entry which is preliminary data.</text>
</comment>
<dbReference type="Pfam" id="PF13419">
    <property type="entry name" value="HAD_2"/>
    <property type="match status" value="1"/>
</dbReference>
<reference evidence="1 2" key="1">
    <citation type="submission" date="2020-08" db="EMBL/GenBank/DDBJ databases">
        <title>Genomic Encyclopedia of Type Strains, Phase IV (KMG-IV): sequencing the most valuable type-strain genomes for metagenomic binning, comparative biology and taxonomic classification.</title>
        <authorList>
            <person name="Goeker M."/>
        </authorList>
    </citation>
    <scope>NUCLEOTIDE SEQUENCE [LARGE SCALE GENOMIC DNA]</scope>
    <source>
        <strain evidence="1 2">DSM 17245</strain>
    </source>
</reference>
<protein>
    <submittedName>
        <fullName evidence="1">Phosphoglycolate phosphatase</fullName>
        <ecNumber evidence="1">3.1.3.18</ecNumber>
    </submittedName>
</protein>
<dbReference type="GeneID" id="85015437"/>
<dbReference type="Proteomes" id="UP000522163">
    <property type="component" value="Unassembled WGS sequence"/>
</dbReference>
<accession>A0A7W9W2V6</accession>
<dbReference type="SUPFAM" id="SSF56784">
    <property type="entry name" value="HAD-like"/>
    <property type="match status" value="1"/>
</dbReference>
<dbReference type="GO" id="GO:0004713">
    <property type="term" value="F:protein tyrosine kinase activity"/>
    <property type="evidence" value="ECO:0007669"/>
    <property type="project" value="TreeGrafter"/>
</dbReference>
<dbReference type="InterPro" id="IPR041492">
    <property type="entry name" value="HAD_2"/>
</dbReference>
<dbReference type="Gene3D" id="3.40.50.1000">
    <property type="entry name" value="HAD superfamily/HAD-like"/>
    <property type="match status" value="1"/>
</dbReference>
<name>A0A7W9W2V6_9FIRM</name>
<evidence type="ECO:0000313" key="1">
    <source>
        <dbReference type="EMBL" id="MBB6041913.1"/>
    </source>
</evidence>
<dbReference type="Gene3D" id="1.10.150.240">
    <property type="entry name" value="Putative phosphatase, domain 2"/>
    <property type="match status" value="1"/>
</dbReference>
<dbReference type="RefSeq" id="WP_183684460.1">
    <property type="nucleotide sequence ID" value="NZ_JACHHH010000010.1"/>
</dbReference>
<dbReference type="SFLD" id="SFLDS00003">
    <property type="entry name" value="Haloacid_Dehalogenase"/>
    <property type="match status" value="1"/>
</dbReference>
<proteinExistence type="predicted"/>
<organism evidence="1 2">
    <name type="scientific">Oribacterium sinus</name>
    <dbReference type="NCBI Taxonomy" id="237576"/>
    <lineage>
        <taxon>Bacteria</taxon>
        <taxon>Bacillati</taxon>
        <taxon>Bacillota</taxon>
        <taxon>Clostridia</taxon>
        <taxon>Lachnospirales</taxon>
        <taxon>Lachnospiraceae</taxon>
        <taxon>Oribacterium</taxon>
    </lineage>
</organism>
<dbReference type="PANTHER" id="PTHR43434:SF20">
    <property type="entry name" value="5'-NUCLEOTIDASE"/>
    <property type="match status" value="1"/>
</dbReference>
<dbReference type="InterPro" id="IPR023198">
    <property type="entry name" value="PGP-like_dom2"/>
</dbReference>
<dbReference type="EMBL" id="JACHHH010000010">
    <property type="protein sequence ID" value="MBB6041913.1"/>
    <property type="molecule type" value="Genomic_DNA"/>
</dbReference>
<dbReference type="PANTHER" id="PTHR43434">
    <property type="entry name" value="PHOSPHOGLYCOLATE PHOSPHATASE"/>
    <property type="match status" value="1"/>
</dbReference>
<evidence type="ECO:0000313" key="2">
    <source>
        <dbReference type="Proteomes" id="UP000522163"/>
    </source>
</evidence>
<dbReference type="SFLD" id="SFLDG01129">
    <property type="entry name" value="C1.5:_HAD__Beta-PGM__Phosphata"/>
    <property type="match status" value="1"/>
</dbReference>